<dbReference type="AlphaFoldDB" id="A0A839QH81"/>
<evidence type="ECO:0000313" key="4">
    <source>
        <dbReference type="Proteomes" id="UP000523000"/>
    </source>
</evidence>
<keyword evidence="1" id="KW-0732">Signal</keyword>
<protein>
    <submittedName>
        <fullName evidence="3">Uncharacterized protein YraI</fullName>
    </submittedName>
</protein>
<dbReference type="InterPro" id="IPR003646">
    <property type="entry name" value="SH3-like_bac-type"/>
</dbReference>
<gene>
    <name evidence="3" type="ORF">E9229_001441</name>
</gene>
<sequence length="239" mass="24949">MSIRKIAPQWLLAMALAAGLAGVGLGPVDAAAPLPATASQAAGRALAAAAKTATTIKTTANVNLRVKPGTQHDPVATLKKGTVVVATGKSSGKWWQVTVGNKGGWVSSTYLKTTPGVVKTGPLKPQVKPAAGSSRWSDGTQAIYAKANKTSKRLMAQTSGVKVKHLKTVGKWSYVQTHTGKGWIEESALVTSEAKAIGNSKTHRWTVADSHVRSGASRMHRSPGIIPANQKVVYIETAN</sequence>
<proteinExistence type="predicted"/>
<evidence type="ECO:0000313" key="3">
    <source>
        <dbReference type="EMBL" id="MBB2995250.1"/>
    </source>
</evidence>
<dbReference type="Gene3D" id="2.30.30.40">
    <property type="entry name" value="SH3 Domains"/>
    <property type="match status" value="1"/>
</dbReference>
<dbReference type="Pfam" id="PF08239">
    <property type="entry name" value="SH3_3"/>
    <property type="match status" value="1"/>
</dbReference>
<dbReference type="RefSeq" id="WP_183510545.1">
    <property type="nucleotide sequence ID" value="NZ_BAABGK010000022.1"/>
</dbReference>
<dbReference type="Proteomes" id="UP000523000">
    <property type="component" value="Unassembled WGS sequence"/>
</dbReference>
<keyword evidence="4" id="KW-1185">Reference proteome</keyword>
<organism evidence="3 4">
    <name type="scientific">Paeniglutamicibacter cryotolerans</name>
    <dbReference type="NCBI Taxonomy" id="670079"/>
    <lineage>
        <taxon>Bacteria</taxon>
        <taxon>Bacillati</taxon>
        <taxon>Actinomycetota</taxon>
        <taxon>Actinomycetes</taxon>
        <taxon>Micrococcales</taxon>
        <taxon>Micrococcaceae</taxon>
        <taxon>Paeniglutamicibacter</taxon>
    </lineage>
</organism>
<dbReference type="PROSITE" id="PS51781">
    <property type="entry name" value="SH3B"/>
    <property type="match status" value="1"/>
</dbReference>
<name>A0A839QH81_9MICC</name>
<feature type="chain" id="PRO_5032758871" evidence="1">
    <location>
        <begin position="31"/>
        <end position="239"/>
    </location>
</feature>
<evidence type="ECO:0000259" key="2">
    <source>
        <dbReference type="PROSITE" id="PS51781"/>
    </source>
</evidence>
<dbReference type="EMBL" id="JACHVS010000001">
    <property type="protein sequence ID" value="MBB2995250.1"/>
    <property type="molecule type" value="Genomic_DNA"/>
</dbReference>
<accession>A0A839QH81</accession>
<reference evidence="3 4" key="1">
    <citation type="submission" date="2020-08" db="EMBL/GenBank/DDBJ databases">
        <title>Sequencing the genomes of 1000 actinobacteria strains.</title>
        <authorList>
            <person name="Klenk H.-P."/>
        </authorList>
    </citation>
    <scope>NUCLEOTIDE SEQUENCE [LARGE SCALE GENOMIC DNA]</scope>
    <source>
        <strain evidence="3 4">DSM 22826</strain>
    </source>
</reference>
<comment type="caution">
    <text evidence="3">The sequence shown here is derived from an EMBL/GenBank/DDBJ whole genome shotgun (WGS) entry which is preliminary data.</text>
</comment>
<dbReference type="InterPro" id="IPR036028">
    <property type="entry name" value="SH3-like_dom_sf"/>
</dbReference>
<feature type="signal peptide" evidence="1">
    <location>
        <begin position="1"/>
        <end position="30"/>
    </location>
</feature>
<dbReference type="SMART" id="SM00287">
    <property type="entry name" value="SH3b"/>
    <property type="match status" value="1"/>
</dbReference>
<evidence type="ECO:0000256" key="1">
    <source>
        <dbReference type="SAM" id="SignalP"/>
    </source>
</evidence>
<dbReference type="SUPFAM" id="SSF50044">
    <property type="entry name" value="SH3-domain"/>
    <property type="match status" value="1"/>
</dbReference>
<feature type="domain" description="SH3b" evidence="2">
    <location>
        <begin position="51"/>
        <end position="115"/>
    </location>
</feature>